<reference evidence="2 3" key="1">
    <citation type="submission" date="2018-07" db="EMBL/GenBank/DDBJ databases">
        <title>Genomic Encyclopedia of Type Strains, Phase IV (KMG-IV): sequencing the most valuable type-strain genomes for metagenomic binning, comparative biology and taxonomic classification.</title>
        <authorList>
            <person name="Goeker M."/>
        </authorList>
    </citation>
    <scope>NUCLEOTIDE SEQUENCE [LARGE SCALE GENOMIC DNA]</scope>
    <source>
        <strain evidence="2 3">DSM 21634</strain>
    </source>
</reference>
<dbReference type="Proteomes" id="UP000252884">
    <property type="component" value="Unassembled WGS sequence"/>
</dbReference>
<dbReference type="InterPro" id="IPR006521">
    <property type="entry name" value="Tail_protein_I"/>
</dbReference>
<sequence length="911" mass="97247">MDANGQRFWLLGESAHFPSHAHTAWDADCRRLRLASERTLTPALPPAAAFTAAQEALERVPPAIDVLECVARWDADSATIRVRSVLPDEAVLLPLDATPSDLCNGADGVLYAVLPGAVLLHDLRGRWADVRVTLAGFAPWRAAPAADGGVWLMERGTGRLARLTGRPRRTETPQPDDYDPRVFRPHPENACAPLIRLLAGAPGDGSENAVALASGPDGALALLSWATDGAPRLRRWRADAQRWDAPAAPQGAAYAYALAWLAPDRVALRVPGRRDAPAWQLGATPGPLDPLGDVYPLAPEAVEAPFCNGPVQPPSYPVGGAGAEPLHALSLHRFAAQGETRHYADSASGLVARLIDSGDTTTVWHRLFAEAVLPPHTGFVAWLAATNEAAPPADDDTLAWHAHGFGSTLLDAPQLPQAVWEPVPSELPHHPGLLGGAREPGRAGLFSVLVQNSRQRVRSLAGRYLWLRLALQGDGHATPEIAALRVWGSRFSYVDQYLPRLYRESQFGSAATQPGERIAAIDTAFSDALDAADASDATLRARLLLEQVTLGTAAHIAVERSGQAWLLQDGASAWRLRREGDGIAIYRPRATPADFNARLLANFEGVLTRLEDRVAHAHLLSDPALADDSRLDWLAGWIGVAFDPALPAARRRDWLRGAPDLARWHGTRRGLQLALDIATGGAVRGGEVLVVEDFRLRRILATLLGVDLADEHDPLLPGLQVSGNSVVGDTLFVGEQAQAELAALFNAGQRGAAGEQAALAFDAELAHRATVLVHQAVQPQDLGLIRRIAQLEAPAHVELRVAQASWPLLVGIASLVGVDTYLGPPRLPRAVQVERSGLGLGDYLVSAAVLDPRLAGAPTTATAEFPPEADAGPDQRAQPGASFVLDGSGSRAAPGRTLAAYRWRWLPPTDS</sequence>
<dbReference type="EMBL" id="QPJK01000022">
    <property type="protein sequence ID" value="RCW63015.1"/>
    <property type="molecule type" value="Genomic_DNA"/>
</dbReference>
<dbReference type="RefSeq" id="WP_114472796.1">
    <property type="nucleotide sequence ID" value="NZ_QPJK01000022.1"/>
</dbReference>
<name>A0A368X5C1_9BURK</name>
<evidence type="ECO:0000256" key="1">
    <source>
        <dbReference type="SAM" id="MobiDB-lite"/>
    </source>
</evidence>
<accession>A0A368X5C1</accession>
<gene>
    <name evidence="2" type="ORF">DES41_1221</name>
</gene>
<feature type="region of interest" description="Disordered" evidence="1">
    <location>
        <begin position="858"/>
        <end position="891"/>
    </location>
</feature>
<comment type="caution">
    <text evidence="2">The sequence shown here is derived from an EMBL/GenBank/DDBJ whole genome shotgun (WGS) entry which is preliminary data.</text>
</comment>
<dbReference type="AlphaFoldDB" id="A0A368X5C1"/>
<protein>
    <submittedName>
        <fullName evidence="2">Phage tail-like protein</fullName>
    </submittedName>
</protein>
<dbReference type="SUPFAM" id="SSF63829">
    <property type="entry name" value="Calcium-dependent phosphotriesterase"/>
    <property type="match status" value="1"/>
</dbReference>
<dbReference type="OrthoDB" id="370073at2"/>
<dbReference type="Pfam" id="PF09684">
    <property type="entry name" value="Tail_P2_I"/>
    <property type="match status" value="1"/>
</dbReference>
<keyword evidence="3" id="KW-1185">Reference proteome</keyword>
<evidence type="ECO:0000313" key="2">
    <source>
        <dbReference type="EMBL" id="RCW63015.1"/>
    </source>
</evidence>
<organism evidence="2 3">
    <name type="scientific">Pseudorhodoferax soli</name>
    <dbReference type="NCBI Taxonomy" id="545864"/>
    <lineage>
        <taxon>Bacteria</taxon>
        <taxon>Pseudomonadati</taxon>
        <taxon>Pseudomonadota</taxon>
        <taxon>Betaproteobacteria</taxon>
        <taxon>Burkholderiales</taxon>
        <taxon>Comamonadaceae</taxon>
    </lineage>
</organism>
<proteinExistence type="predicted"/>
<evidence type="ECO:0000313" key="3">
    <source>
        <dbReference type="Proteomes" id="UP000252884"/>
    </source>
</evidence>